<accession>A0A4V5P2J3</accession>
<evidence type="ECO:0000313" key="9">
    <source>
        <dbReference type="EMBL" id="TKC08582.1"/>
    </source>
</evidence>
<dbReference type="InterPro" id="IPR023997">
    <property type="entry name" value="TonB-dep_OMP_SusC/RagA_CS"/>
</dbReference>
<dbReference type="InterPro" id="IPR008969">
    <property type="entry name" value="CarboxyPept-like_regulatory"/>
</dbReference>
<dbReference type="RefSeq" id="WP_136834003.1">
    <property type="nucleotide sequence ID" value="NZ_SWBQ01000001.1"/>
</dbReference>
<keyword evidence="9" id="KW-0675">Receptor</keyword>
<name>A0A4V5P2J3_9SPHI</name>
<comment type="subcellular location">
    <subcellularLocation>
        <location evidence="1 7">Cell outer membrane</location>
        <topology evidence="1 7">Multi-pass membrane protein</topology>
    </subcellularLocation>
</comment>
<dbReference type="GO" id="GO:0009279">
    <property type="term" value="C:cell outer membrane"/>
    <property type="evidence" value="ECO:0007669"/>
    <property type="project" value="UniProtKB-SubCell"/>
</dbReference>
<dbReference type="AlphaFoldDB" id="A0A4V5P2J3"/>
<protein>
    <submittedName>
        <fullName evidence="9">TonB-dependent receptor</fullName>
    </submittedName>
</protein>
<dbReference type="Pfam" id="PF13715">
    <property type="entry name" value="CarbopepD_reg_2"/>
    <property type="match status" value="1"/>
</dbReference>
<comment type="similarity">
    <text evidence="7">Belongs to the TonB-dependent receptor family.</text>
</comment>
<dbReference type="Gene3D" id="2.60.40.1120">
    <property type="entry name" value="Carboxypeptidase-like, regulatory domain"/>
    <property type="match status" value="1"/>
</dbReference>
<evidence type="ECO:0000256" key="6">
    <source>
        <dbReference type="ARBA" id="ARBA00023237"/>
    </source>
</evidence>
<evidence type="ECO:0000256" key="2">
    <source>
        <dbReference type="ARBA" id="ARBA00022448"/>
    </source>
</evidence>
<dbReference type="InterPro" id="IPR012910">
    <property type="entry name" value="Plug_dom"/>
</dbReference>
<evidence type="ECO:0000256" key="3">
    <source>
        <dbReference type="ARBA" id="ARBA00022452"/>
    </source>
</evidence>
<dbReference type="Gene3D" id="2.40.170.20">
    <property type="entry name" value="TonB-dependent receptor, beta-barrel domain"/>
    <property type="match status" value="1"/>
</dbReference>
<dbReference type="OrthoDB" id="604358at2"/>
<keyword evidence="4 7" id="KW-0812">Transmembrane</keyword>
<dbReference type="EMBL" id="SWBQ01000001">
    <property type="protein sequence ID" value="TKC08582.1"/>
    <property type="molecule type" value="Genomic_DNA"/>
</dbReference>
<dbReference type="NCBIfam" id="TIGR04057">
    <property type="entry name" value="SusC_RagA_signa"/>
    <property type="match status" value="1"/>
</dbReference>
<dbReference type="Gene3D" id="2.170.130.10">
    <property type="entry name" value="TonB-dependent receptor, plug domain"/>
    <property type="match status" value="1"/>
</dbReference>
<dbReference type="InterPro" id="IPR036942">
    <property type="entry name" value="Beta-barrel_TonB_sf"/>
</dbReference>
<evidence type="ECO:0000256" key="7">
    <source>
        <dbReference type="PROSITE-ProRule" id="PRU01360"/>
    </source>
</evidence>
<keyword evidence="2 7" id="KW-0813">Transport</keyword>
<dbReference type="InterPro" id="IPR039426">
    <property type="entry name" value="TonB-dep_rcpt-like"/>
</dbReference>
<evidence type="ECO:0000259" key="8">
    <source>
        <dbReference type="SMART" id="SM00965"/>
    </source>
</evidence>
<keyword evidence="3 7" id="KW-1134">Transmembrane beta strand</keyword>
<dbReference type="PROSITE" id="PS52016">
    <property type="entry name" value="TONB_DEPENDENT_REC_3"/>
    <property type="match status" value="1"/>
</dbReference>
<evidence type="ECO:0000313" key="10">
    <source>
        <dbReference type="Proteomes" id="UP000307244"/>
    </source>
</evidence>
<reference evidence="9 10" key="1">
    <citation type="submission" date="2019-04" db="EMBL/GenBank/DDBJ databases">
        <title>Pedobacter sp. RP-3-15 sp. nov., isolated from Arctic soil.</title>
        <authorList>
            <person name="Dahal R.H."/>
            <person name="Kim D.-U."/>
        </authorList>
    </citation>
    <scope>NUCLEOTIDE SEQUENCE [LARGE SCALE GENOMIC DNA]</scope>
    <source>
        <strain evidence="9 10">RP-3-15</strain>
    </source>
</reference>
<dbReference type="InterPro" id="IPR011662">
    <property type="entry name" value="Secretin/TonB_short_N"/>
</dbReference>
<dbReference type="SUPFAM" id="SSF56935">
    <property type="entry name" value="Porins"/>
    <property type="match status" value="1"/>
</dbReference>
<comment type="caution">
    <text evidence="9">The sequence shown here is derived from an EMBL/GenBank/DDBJ whole genome shotgun (WGS) entry which is preliminary data.</text>
</comment>
<keyword evidence="10" id="KW-1185">Reference proteome</keyword>
<feature type="domain" description="Secretin/TonB short N-terminal" evidence="8">
    <location>
        <begin position="67"/>
        <end position="118"/>
    </location>
</feature>
<dbReference type="Pfam" id="PF07715">
    <property type="entry name" value="Plug"/>
    <property type="match status" value="1"/>
</dbReference>
<dbReference type="InterPro" id="IPR037066">
    <property type="entry name" value="Plug_dom_sf"/>
</dbReference>
<organism evidence="9 10">
    <name type="scientific">Pedobacter frigoris</name>
    <dbReference type="NCBI Taxonomy" id="2571272"/>
    <lineage>
        <taxon>Bacteria</taxon>
        <taxon>Pseudomonadati</taxon>
        <taxon>Bacteroidota</taxon>
        <taxon>Sphingobacteriia</taxon>
        <taxon>Sphingobacteriales</taxon>
        <taxon>Sphingobacteriaceae</taxon>
        <taxon>Pedobacter</taxon>
    </lineage>
</organism>
<keyword evidence="6 7" id="KW-0998">Cell outer membrane</keyword>
<dbReference type="SUPFAM" id="SSF49464">
    <property type="entry name" value="Carboxypeptidase regulatory domain-like"/>
    <property type="match status" value="1"/>
</dbReference>
<evidence type="ECO:0000256" key="4">
    <source>
        <dbReference type="ARBA" id="ARBA00022692"/>
    </source>
</evidence>
<dbReference type="Proteomes" id="UP000307244">
    <property type="component" value="Unassembled WGS sequence"/>
</dbReference>
<sequence>MKINIFFWKWHIKSSIPQFLRIMKITTLIIIVSLVQVSALTKAQITLNENKASLRTIIKSITKQTGYDFIYNDKDLDSTRPINIKVKDVGLENALRLVFQGQSLSYIITENTVVVRPKADRNLKGSVMKDPVLGFVNLIVLKGTVTDIKGMGLPGASVAIKGTAQKSITDNDGNFSFNNAPEEGKLMVTSVGFQPKEVAYTGGASLKIALEEATNELNQVVVVGYGTQKKTNLTGAVEVVDGKKLQNRPTNNVTQALQGTVSGVNFSYGNGGFEPGASPNMQIRGQGAPYVIIDGTAGDINTIDPNDIDNISVLKDAAASAIYGARAPYGVLIITTKSGKQNQKIQVEASANSSITSIIRKPRMIDSYTFVRAMNEFHDNQGVARLFSEETIDRILARQSNPGLPETVPDPANPTKWATYLLSNGNNDWIDIHFGNGRRDQENISIKGGGKDAAYFISAGHAYEKGIFKMARDNYNRINLNSKVDLNLNDWWKLSSNTRIVEETRINPVYNGEGDYGMVIHHIFRTHPNQYLKSPNGQYSALSRIPLMQTGNETTTRRELLQRLATEITPLKGLSINADYSVTLPFTQFVGENLTAYEDQVDGILTPIASTVPSYITKSKSNTTYKSLNIFSSYKFDLAQNHHFALLGGYQQESNRYDLLGGLKRELITPEVPSISTATGEMQIYDNLTHWATKGYFMRFNYNYLDKYLLEVNTRYDGTSRFAEYHRWGWFPSFSFGWNVVNEPFWGKISKHINTLKLRGSWGSLGNQNVASYQDLALLGVQTNLSWILNSNRPAYTTAPNLINQELTWESSKTIDAGIDMGIFNNRLQLSFDYYQRLTFNRLGPAQALPAVLGSAVPQENNSELRTRGWDASLTWKDKIGNDFNYSITGMLFDYKSVVTKYRNTTGILTTDYTGKTVGEIWGYETVGLIQTQDRADFINSSKMQNFINAQVWRTGDVEYKDLNNDGIIDNGKNTVNEHGDRKVIGNSTPRYQFGLNLTANYKSLDVSLFVQGTAKRDLWISGNVFWGFNNWNQTSLFPHHLNYYRDAEVGTYSGLGPNTNAYFPRPYSQAALYNKNQQVQTRYLQSAAYLRLKNLQIGYTLPKTATSKIGLNRARLYFSGENIWTWSKVPVGFDPETANVGELGNGKTIFSQAIWALGLNITF</sequence>
<dbReference type="NCBIfam" id="TIGR04056">
    <property type="entry name" value="OMP_RagA_SusC"/>
    <property type="match status" value="1"/>
</dbReference>
<dbReference type="Pfam" id="PF07660">
    <property type="entry name" value="STN"/>
    <property type="match status" value="1"/>
</dbReference>
<gene>
    <name evidence="9" type="ORF">FA047_00320</name>
</gene>
<evidence type="ECO:0000256" key="1">
    <source>
        <dbReference type="ARBA" id="ARBA00004571"/>
    </source>
</evidence>
<dbReference type="InterPro" id="IPR023996">
    <property type="entry name" value="TonB-dep_OMP_SusC/RagA"/>
</dbReference>
<proteinExistence type="inferred from homology"/>
<dbReference type="SMART" id="SM00965">
    <property type="entry name" value="STN"/>
    <property type="match status" value="1"/>
</dbReference>
<keyword evidence="5 7" id="KW-0472">Membrane</keyword>
<evidence type="ECO:0000256" key="5">
    <source>
        <dbReference type="ARBA" id="ARBA00023136"/>
    </source>
</evidence>